<keyword evidence="6 8" id="KW-1133">Transmembrane helix</keyword>
<name>A0ABU1V9I7_9BURK</name>
<evidence type="ECO:0000256" key="5">
    <source>
        <dbReference type="ARBA" id="ARBA00022692"/>
    </source>
</evidence>
<dbReference type="InterPro" id="IPR037185">
    <property type="entry name" value="EmrE-like"/>
</dbReference>
<sequence>MTASSPTATRFGVACSVIASALFALMYYQAALLAPLGSAAIYGWRILLTTPFLGAFLLLSRRWDEVATIGRRLRARPSLGLVLLLSSALLGVQLWLFMWAPIHGHGLDVSLGYFLLPLTLVLTGRLCFGERISRLQLVACALAAVGVVNELLFAPRVSWPAFVVAFGYPCYFALRRVLRTNHLGGMWFDMAFSLPVGLWFIAAPLPEGVHAMRHPVLGILVLGMLSAVALAFMIAASQRLTLGLFGLLSYVEPALLVAVSLLLGERISQSQWLTYGSIWAAILLLVFEGAVAMRAVRPRDLPA</sequence>
<comment type="subcellular location">
    <subcellularLocation>
        <location evidence="1">Cell membrane</location>
        <topology evidence="1">Multi-pass membrane protein</topology>
    </subcellularLocation>
</comment>
<evidence type="ECO:0000256" key="6">
    <source>
        <dbReference type="ARBA" id="ARBA00022989"/>
    </source>
</evidence>
<evidence type="ECO:0000256" key="1">
    <source>
        <dbReference type="ARBA" id="ARBA00004651"/>
    </source>
</evidence>
<keyword evidence="7 8" id="KW-0472">Membrane</keyword>
<feature type="transmembrane region" description="Helical" evidence="8">
    <location>
        <begin position="135"/>
        <end position="152"/>
    </location>
</feature>
<feature type="transmembrane region" description="Helical" evidence="8">
    <location>
        <begin position="79"/>
        <end position="98"/>
    </location>
</feature>
<keyword evidence="5 8" id="KW-0812">Transmembrane</keyword>
<feature type="transmembrane region" description="Helical" evidence="8">
    <location>
        <begin position="110"/>
        <end position="128"/>
    </location>
</feature>
<dbReference type="InterPro" id="IPR004626">
    <property type="entry name" value="RarD"/>
</dbReference>
<dbReference type="NCBIfam" id="TIGR00688">
    <property type="entry name" value="rarD"/>
    <property type="match status" value="1"/>
</dbReference>
<evidence type="ECO:0000256" key="4">
    <source>
        <dbReference type="ARBA" id="ARBA00022475"/>
    </source>
</evidence>
<evidence type="ECO:0000256" key="7">
    <source>
        <dbReference type="ARBA" id="ARBA00023136"/>
    </source>
</evidence>
<keyword evidence="10" id="KW-1185">Reference proteome</keyword>
<gene>
    <name evidence="9" type="ORF">J2X09_001615</name>
</gene>
<feature type="transmembrane region" description="Helical" evidence="8">
    <location>
        <begin position="186"/>
        <end position="205"/>
    </location>
</feature>
<feature type="transmembrane region" description="Helical" evidence="8">
    <location>
        <begin position="217"/>
        <end position="235"/>
    </location>
</feature>
<evidence type="ECO:0000313" key="10">
    <source>
        <dbReference type="Proteomes" id="UP001265550"/>
    </source>
</evidence>
<evidence type="ECO:0000313" key="9">
    <source>
        <dbReference type="EMBL" id="MDR7093883.1"/>
    </source>
</evidence>
<keyword evidence="3" id="KW-0813">Transport</keyword>
<evidence type="ECO:0000256" key="8">
    <source>
        <dbReference type="SAM" id="Phobius"/>
    </source>
</evidence>
<protein>
    <submittedName>
        <fullName evidence="9">Chloramphenicol-sensitive protein RarD</fullName>
    </submittedName>
</protein>
<feature type="transmembrane region" description="Helical" evidence="8">
    <location>
        <begin position="12"/>
        <end position="30"/>
    </location>
</feature>
<keyword evidence="4" id="KW-1003">Cell membrane</keyword>
<feature type="transmembrane region" description="Helical" evidence="8">
    <location>
        <begin position="42"/>
        <end position="59"/>
    </location>
</feature>
<dbReference type="Proteomes" id="UP001265550">
    <property type="component" value="Unassembled WGS sequence"/>
</dbReference>
<comment type="similarity">
    <text evidence="2">Belongs to the EamA transporter family.</text>
</comment>
<organism evidence="9 10">
    <name type="scientific">Hydrogenophaga laconesensis</name>
    <dbReference type="NCBI Taxonomy" id="1805971"/>
    <lineage>
        <taxon>Bacteria</taxon>
        <taxon>Pseudomonadati</taxon>
        <taxon>Pseudomonadota</taxon>
        <taxon>Betaproteobacteria</taxon>
        <taxon>Burkholderiales</taxon>
        <taxon>Comamonadaceae</taxon>
        <taxon>Hydrogenophaga</taxon>
    </lineage>
</organism>
<evidence type="ECO:0000256" key="3">
    <source>
        <dbReference type="ARBA" id="ARBA00022448"/>
    </source>
</evidence>
<reference evidence="9 10" key="1">
    <citation type="submission" date="2023-07" db="EMBL/GenBank/DDBJ databases">
        <title>Sorghum-associated microbial communities from plants grown in Nebraska, USA.</title>
        <authorList>
            <person name="Schachtman D."/>
        </authorList>
    </citation>
    <scope>NUCLEOTIDE SEQUENCE [LARGE SCALE GENOMIC DNA]</scope>
    <source>
        <strain evidence="9 10">BE240</strain>
    </source>
</reference>
<feature type="transmembrane region" description="Helical" evidence="8">
    <location>
        <begin position="275"/>
        <end position="296"/>
    </location>
</feature>
<proteinExistence type="inferred from homology"/>
<dbReference type="EMBL" id="JAVDWE010000003">
    <property type="protein sequence ID" value="MDR7093883.1"/>
    <property type="molecule type" value="Genomic_DNA"/>
</dbReference>
<comment type="caution">
    <text evidence="9">The sequence shown here is derived from an EMBL/GenBank/DDBJ whole genome shotgun (WGS) entry which is preliminary data.</text>
</comment>
<evidence type="ECO:0000256" key="2">
    <source>
        <dbReference type="ARBA" id="ARBA00007362"/>
    </source>
</evidence>
<dbReference type="SUPFAM" id="SSF103481">
    <property type="entry name" value="Multidrug resistance efflux transporter EmrE"/>
    <property type="match status" value="1"/>
</dbReference>
<feature type="transmembrane region" description="Helical" evidence="8">
    <location>
        <begin position="242"/>
        <end position="263"/>
    </location>
</feature>
<accession>A0ABU1V9I7</accession>
<dbReference type="RefSeq" id="WP_204732254.1">
    <property type="nucleotide sequence ID" value="NZ_JAVDWE010000003.1"/>
</dbReference>
<feature type="transmembrane region" description="Helical" evidence="8">
    <location>
        <begin position="158"/>
        <end position="174"/>
    </location>
</feature>